<dbReference type="InterPro" id="IPR009207">
    <property type="entry name" value="SET7_MeTrfase"/>
</dbReference>
<dbReference type="EMBL" id="LCAE01000036">
    <property type="protein sequence ID" value="KKR85165.1"/>
    <property type="molecule type" value="Genomic_DNA"/>
</dbReference>
<dbReference type="PIRSF" id="PIRSF022536">
    <property type="entry name" value="A612L_SET"/>
    <property type="match status" value="1"/>
</dbReference>
<dbReference type="Gene3D" id="2.170.270.10">
    <property type="entry name" value="SET domain"/>
    <property type="match status" value="1"/>
</dbReference>
<comment type="caution">
    <text evidence="2">The sequence shown here is derived from an EMBL/GenBank/DDBJ whole genome shotgun (WGS) entry which is preliminary data.</text>
</comment>
<dbReference type="Pfam" id="PF00856">
    <property type="entry name" value="SET"/>
    <property type="match status" value="1"/>
</dbReference>
<sequence>MKNILASDYIYVGRSKIFKAGRGVFASRDIKKDEIIERCPIIEIPKHDSSGLNESILVTYFFYFGKDKERLAIALGFGSIYNHAYIPNAKFRIKQKDTVIDFVALKNINKDDEITVNYYNGNPKKSPLWFEKVLF</sequence>
<dbReference type="Proteomes" id="UP000033858">
    <property type="component" value="Unassembled WGS sequence"/>
</dbReference>
<feature type="domain" description="SET" evidence="1">
    <location>
        <begin position="8"/>
        <end position="119"/>
    </location>
</feature>
<dbReference type="InterPro" id="IPR046341">
    <property type="entry name" value="SET_dom_sf"/>
</dbReference>
<protein>
    <recommendedName>
        <fullName evidence="1">SET domain-containing protein</fullName>
    </recommendedName>
</protein>
<dbReference type="InterPro" id="IPR001214">
    <property type="entry name" value="SET_dom"/>
</dbReference>
<dbReference type="PROSITE" id="PS50280">
    <property type="entry name" value="SET"/>
    <property type="match status" value="1"/>
</dbReference>
<evidence type="ECO:0000313" key="3">
    <source>
        <dbReference type="Proteomes" id="UP000033858"/>
    </source>
</evidence>
<reference evidence="2 3" key="1">
    <citation type="journal article" date="2015" name="Nature">
        <title>rRNA introns, odd ribosomes, and small enigmatic genomes across a large radiation of phyla.</title>
        <authorList>
            <person name="Brown C.T."/>
            <person name="Hug L.A."/>
            <person name="Thomas B.C."/>
            <person name="Sharon I."/>
            <person name="Castelle C.J."/>
            <person name="Singh A."/>
            <person name="Wilkins M.J."/>
            <person name="Williams K.H."/>
            <person name="Banfield J.F."/>
        </authorList>
    </citation>
    <scope>NUCLEOTIDE SEQUENCE [LARGE SCALE GENOMIC DNA]</scope>
</reference>
<dbReference type="AlphaFoldDB" id="A0A0G0WL54"/>
<evidence type="ECO:0000259" key="1">
    <source>
        <dbReference type="PROSITE" id="PS50280"/>
    </source>
</evidence>
<evidence type="ECO:0000313" key="2">
    <source>
        <dbReference type="EMBL" id="KKR85165.1"/>
    </source>
</evidence>
<gene>
    <name evidence="2" type="ORF">UU32_C0036G0001</name>
</gene>
<dbReference type="GO" id="GO:0062122">
    <property type="term" value="F:histone H3K37 methyltransferase activity"/>
    <property type="evidence" value="ECO:0007669"/>
    <property type="project" value="InterPro"/>
</dbReference>
<accession>A0A0G0WL54</accession>
<organism evidence="2 3">
    <name type="scientific">Candidatus Woesebacteria bacterium GW2011_GWB1_41_10</name>
    <dbReference type="NCBI Taxonomy" id="1618577"/>
    <lineage>
        <taxon>Bacteria</taxon>
        <taxon>Candidatus Woeseibacteriota</taxon>
    </lineage>
</organism>
<proteinExistence type="predicted"/>
<dbReference type="SUPFAM" id="SSF82199">
    <property type="entry name" value="SET domain"/>
    <property type="match status" value="1"/>
</dbReference>
<name>A0A0G0WL54_9BACT</name>